<evidence type="ECO:0000256" key="7">
    <source>
        <dbReference type="ARBA" id="ARBA00023163"/>
    </source>
</evidence>
<feature type="region of interest" description="Disordered" evidence="9">
    <location>
        <begin position="2865"/>
        <end position="2884"/>
    </location>
</feature>
<feature type="region of interest" description="Disordered" evidence="9">
    <location>
        <begin position="2089"/>
        <end position="2115"/>
    </location>
</feature>
<feature type="region of interest" description="Disordered" evidence="9">
    <location>
        <begin position="2143"/>
        <end position="2162"/>
    </location>
</feature>
<evidence type="ECO:0000313" key="13">
    <source>
        <dbReference type="EMBL" id="CAA0372823.1"/>
    </source>
</evidence>
<dbReference type="EMBL" id="CACSHJ010000088">
    <property type="protein sequence ID" value="CAA0372823.1"/>
    <property type="molecule type" value="Genomic_DNA"/>
</dbReference>
<dbReference type="CDD" id="cd17996">
    <property type="entry name" value="DEXHc_SMARCA2_SMARCA4"/>
    <property type="match status" value="1"/>
</dbReference>
<keyword evidence="8" id="KW-0539">Nucleus</keyword>
<feature type="compositionally biased region" description="Polar residues" evidence="9">
    <location>
        <begin position="1706"/>
        <end position="1752"/>
    </location>
</feature>
<dbReference type="GO" id="GO:0004386">
    <property type="term" value="F:helicase activity"/>
    <property type="evidence" value="ECO:0007669"/>
    <property type="project" value="UniProtKB-KW"/>
</dbReference>
<organism evidence="13 14">
    <name type="scientific">Arabidopsis thaliana</name>
    <name type="common">Mouse-ear cress</name>
    <dbReference type="NCBI Taxonomy" id="3702"/>
    <lineage>
        <taxon>Eukaryota</taxon>
        <taxon>Viridiplantae</taxon>
        <taxon>Streptophyta</taxon>
        <taxon>Embryophyta</taxon>
        <taxon>Tracheophyta</taxon>
        <taxon>Spermatophyta</taxon>
        <taxon>Magnoliopsida</taxon>
        <taxon>eudicotyledons</taxon>
        <taxon>Gunneridae</taxon>
        <taxon>Pentapetalae</taxon>
        <taxon>rosids</taxon>
        <taxon>malvids</taxon>
        <taxon>Brassicales</taxon>
        <taxon>Brassicaceae</taxon>
        <taxon>Camelineae</taxon>
        <taxon>Arabidopsis</taxon>
    </lineage>
</organism>
<feature type="compositionally biased region" description="Basic and acidic residues" evidence="9">
    <location>
        <begin position="1617"/>
        <end position="1627"/>
    </location>
</feature>
<proteinExistence type="predicted"/>
<dbReference type="GO" id="GO:0009653">
    <property type="term" value="P:anatomical structure morphogenesis"/>
    <property type="evidence" value="ECO:0007669"/>
    <property type="project" value="UniProtKB-ARBA"/>
</dbReference>
<feature type="region of interest" description="Disordered" evidence="9">
    <location>
        <begin position="1500"/>
        <end position="1575"/>
    </location>
</feature>
<feature type="region of interest" description="Disordered" evidence="9">
    <location>
        <begin position="123"/>
        <end position="211"/>
    </location>
</feature>
<dbReference type="PROSITE" id="PS51194">
    <property type="entry name" value="HELICASE_CTER"/>
    <property type="match status" value="1"/>
</dbReference>
<feature type="domain" description="HSA" evidence="12">
    <location>
        <begin position="573"/>
        <end position="647"/>
    </location>
</feature>
<feature type="region of interest" description="Disordered" evidence="9">
    <location>
        <begin position="2235"/>
        <end position="2451"/>
    </location>
</feature>
<feature type="compositionally biased region" description="Polar residues" evidence="9">
    <location>
        <begin position="1832"/>
        <end position="1849"/>
    </location>
</feature>
<dbReference type="FunFam" id="3.40.50.300:FF:000871">
    <property type="entry name" value="Chromatin structure-remodeling complex protein SYD"/>
    <property type="match status" value="1"/>
</dbReference>
<feature type="compositionally biased region" description="Polar residues" evidence="9">
    <location>
        <begin position="2040"/>
        <end position="2057"/>
    </location>
</feature>
<evidence type="ECO:0008006" key="15">
    <source>
        <dbReference type="Google" id="ProtNLM"/>
    </source>
</evidence>
<feature type="domain" description="Helicase C-terminal" evidence="11">
    <location>
        <begin position="1077"/>
        <end position="1223"/>
    </location>
</feature>
<feature type="compositionally biased region" description="Polar residues" evidence="9">
    <location>
        <begin position="1796"/>
        <end position="1806"/>
    </location>
</feature>
<accession>A0A5S9X204</accession>
<feature type="compositionally biased region" description="Polar residues" evidence="9">
    <location>
        <begin position="1680"/>
        <end position="1699"/>
    </location>
</feature>
<dbReference type="InterPro" id="IPR038718">
    <property type="entry name" value="SNF2-like_sf"/>
</dbReference>
<evidence type="ECO:0000256" key="5">
    <source>
        <dbReference type="ARBA" id="ARBA00022840"/>
    </source>
</evidence>
<evidence type="ECO:0000256" key="1">
    <source>
        <dbReference type="ARBA" id="ARBA00004123"/>
    </source>
</evidence>
<dbReference type="Pfam" id="PF00176">
    <property type="entry name" value="SNF2-rel_dom"/>
    <property type="match status" value="1"/>
</dbReference>
<dbReference type="InterPro" id="IPR014978">
    <property type="entry name" value="Gln-Leu-Gln_QLQ"/>
</dbReference>
<feature type="compositionally biased region" description="Basic and acidic residues" evidence="9">
    <location>
        <begin position="169"/>
        <end position="181"/>
    </location>
</feature>
<sequence>MTSSSHNIELEAAKFLHKLIQDSKDEPAKLATKLYVILQHMKTSGKENTMPYQVISRAMDTVVNQHGLDIEALKSSCLPHPGGTQMEDSGSAHLAGSSQAVGVSNEGKATLVENEMTKYDAFTSGRQLGGSNSASQTFYQGSGTQSNRSFDRESPSNLDSTSGISQPHNRSETMNQRDVKSSGKRKRGESSLSWDQNMDNSQIFDSHKIDDQTGEVSKIEMPGNSGDIRNLHVGLSSDAFTTPQCGWQSSEATAIRPAIHKEPGNNVAGEGFLPSGSPFREQQLKQLRAQCLVFLALRNGLVPKKLHVEIALRNTLREEDGFRGELFDPKGRTHTSSDLGGIPDVSALLSRTDNPTGRLDEMDFSSKETERSRLGEKSFANTVFSDGQKLLASRIPSSQAQTQVAVSHSQLTFSPGLTKNTPSEMVGWTGVIKTNDLSTSAVQLDEFHSSDEEEGNLQPSPKYTMSQKWIMGRQNKRLLVDRSWSLKQQKADQAIGSRFNELKESVSLSDDISAKTKSVIELKKLQLLNLQRRLRSEFVYNFFKPIATDVEHLKSYKKHKHGRRIKQLEKYEQKMKEERQRRIRERQKEFFGGLEVHKEKLEDLFKVRRERLKGFNRYAKEFHKRKERLHREKIDKIQREKINLLKINDVEGYLRMVQDAKSDRVKQLLKETEKYLQKLGSKLKEAKLLTSRFENEADETRTSNATDDETLIENEDESDQAKHYLESNEKYYLMAHSIKENINEQPSSLVGGKLREYQMNGLRWLVSLYNNHLNGILADEMGLGKTVQVISLICYLMETKNDRGPFLVVVPSSVLPGWQSEINFWAPSIHKIVYCGTPDERRKLFKEQIVHQKFNVLLTTYEYLMNKHDRPKLSKIHWHYIIIDEGHRIKNASCKLNADLKHYVSSHRLLLTGTPLQNNLEELWALLNFLLPNIFNSSEDFSQWFNKPFQSNGESSAEEALLSEEENLLIINRLHQVLRPFVLRRLKHKVENELPEKIERLIRCEASAYQKLLMKRVEDNLGSIGNAKSRAVHNSVMELRNICNHPYLSQLHSEEVNNIIPKHFLPPIVRLCGKLEMLDRMLPKLKATDHRVLFFSTMTRLLDVMEDYLTLKGYKYLRLDGQTSGGDRGALIDGFNKSGSPFFIFLLSIRAGGVGVNLQAADTVILFDTDWNPQVDLQAQARAHRIGQKKDVLVLRFETVNSVEEQVRASAEHKLGVANQSITAGFFDNNTSAEDRKEYLESLLRESKKEEDAPVLDDDALNDLIARRESEIDIFESIDKQRKENEMETWNTLVHGPGSDSFAHIPSIPSRLVTEDDLKLLYETMKLNDVPMVAKESTVGMKRKDGSMGGLDTHQYGRGKRAREVRSYEEKLTEEEFEKLCQTESPDSPQGKGEGSERSLANDTSNIPVENSSDTLLPTSPTQAITVQPMEPVRPQSHTLKEETQPIKRGRGRPKRTDKALTPVSLSAVSRTQATGNAISSAATGLDFVSSDKRLEAASHPTSSLALTSPDLSGPPGFQSLPASPAPTPIRGRGRGRSRGRGAGRGRRVEGVLHGSNSSITQRTETATSLASDAEATKFALPRSASEIVSRVPKANEGSTSNPDQVSPVHSATTALRSDKAADKDLDAPPGFDSGSHVQTLNVLENSSERKAFAVKKRPLIQGVSSQHPGPNKQPLDLPVSTSSTLLGGGPVQNQNAVSSVCDGSKSPSEGRTYTALQGVTTAPSDATLPMSSQPSDATLPMSSQPVGSTVEAQEANVPSLPAALPAKRRGRNLPSRGETPKRQGKRRGQPLPATDASSARSTGLTPQIEVKVGNLSGTKAKFDAVAKEQPHFSQSVAPDIHSSGSLSQEIRRDTSGTGGSARKQTADVTDVARVMKEIFSETSLLKHKVGEPSATTRTNVPDAQSPGEMNLHTVETHKAEDSSGLKNQEALYNLSKADKLVSDIPHLVPGDLTTSGSVANKDVDIGSSKVAAENELVKIPGGDVDSSVIQLSLGNTLTAKSSLEKCTADQLLGEKLSQEGETTPASDGETCHLAEETASSLSYVRSEPTASASTTAEPLPTDKLEKNISFQDEVKTLNGDKREAILLSSEEQTNVNSKIETNSEELQASRTDEVPHVDGKSVDVANQTVKEDEAKHSVEIQSSMLEPDELPNAGQKGHSSIDLQPLVLVTSNENAMSLDDKDYDPISKSADIEQDPEESVFVQGVGRPKVGTADTQMEDTNDAKLLVGCSVESEEKEKTLQSLIPGDDADTEQDPEESVSDQRPKVGSAYTQMEDTDEAKLLMGCSVESEEKEKTLQSHIPGDDADTEKNPEESVSVQGVDRPKVGTTDTQMEDTNDAKLLVGCSVASEEKEKTLQSHIPGDDADTEQNPEESVSVQGVNRPKVGNANTQMEDTDEAKVLVGCSVESEEKEKTLQSHIPGDDADTEQNPEESVSNFDRPKDGTADTHMEDIDDAKLLVGCSVESEEKEKSLQSHMPSDDAVLHAPFENTKDSKGDDLHGESLVSCPTMEVMEQKGFESETHARTDSGGIDRGNEVSENMSDGVKMNISSVQVPDASHDLNVSQDQTDIPLVGGIDPEHVQENVDVPASPHGAAPNIVIFQSEGHLSPSILPDDVAGQLESMSNDEKTNISSEQVPDVSHDLKVSQDQTDIPPVGGIVPENLQEIVDVPASPHGVVPDVVVSQSEEIQSPSILPDDVPGQPDDGNCEKMDTMQNNTSIDIGITSGKTCQPSSSTQPEDENRNSLSHCEPSEVVEQRDSRDQVCIGSVESQVEISSAILENRSADIQPPQSILVDQKDIEESKEPGIESADVSLHQLADIQAEPSNLVDQMDIEESKEPGTESADVSLHQLADIQPGPSILVDQMDTEKSKEPGTESADVSLHQLADIQPGPSILVDQMDTEKSKEPGTESADVSLHQLADIQPGPSILVDQMDTEKSKEPGTESADVSLHQLADIQPGPSILVDQMDTEEFKNPDVSLHQLADIEPSLSISAVQKNIEDKDQSHVETAGSELVDVSAECSTEPQVQLPPSSEPVGDMHVHLGASKSEIVAEGTDFSSSLPKTEEENAKSQLADTEPSSSLTAVQKNIEDQVETAGCEFVVVSTGCSTEPQVQLPPSAEPVVAEGTEFPSSLLMTGVDNSSHLMTGVDNAKTHLADVVPSSSPTTMEKNIEAQDQDQVTTGGCGLVDVLTECSSEPQLQLPPSAEPVISEGTELATLPLTEEENADSQLANIEPSSSPSVVEKNIEAQDQDQVKTAGCELVSTGCSSEPQVHLPPSAEPDGDIHVHLKETEKSESMVVVGEGTAFPSSLPVTEEGNAESQLADTEPFTSPTVVEKNIKDQEQVETTGCGLVDDSTGCSSEPQVQLPPSAEPMEGTHMHLEETKKSETVVTEIQLADIDPSFSLIVVQTNIEDQDQIETGGCDLINVPSGCSTEPQIQLSSSAEPEEGMHIHLEAAMNSETVVTEGSELPSSLPMTEDENADGQLADVEPSVSLTVEQTNIEEKDHIETAECELVDVSPGCSSQPEVKFPPSPDAVGGMDVHLETVVTEDTDSNSSLPKTEEKDAENPSDRLDGESDGTTVATVEGTCVESNSLVAEESNIEVPKDNEDV</sequence>
<keyword evidence="5" id="KW-0067">ATP-binding</keyword>
<dbReference type="PROSITE" id="PS51204">
    <property type="entry name" value="HSA"/>
    <property type="match status" value="1"/>
</dbReference>
<dbReference type="PROSITE" id="PS51192">
    <property type="entry name" value="HELICASE_ATP_BIND_1"/>
    <property type="match status" value="1"/>
</dbReference>
<dbReference type="Gene3D" id="3.40.50.10810">
    <property type="entry name" value="Tandem AAA-ATPase domain"/>
    <property type="match status" value="1"/>
</dbReference>
<feature type="compositionally biased region" description="Acidic residues" evidence="9">
    <location>
        <begin position="2248"/>
        <end position="2260"/>
    </location>
</feature>
<dbReference type="InterPro" id="IPR029295">
    <property type="entry name" value="SnAC"/>
</dbReference>
<feature type="compositionally biased region" description="Basic residues" evidence="9">
    <location>
        <begin position="1532"/>
        <end position="1546"/>
    </location>
</feature>
<evidence type="ECO:0000256" key="6">
    <source>
        <dbReference type="ARBA" id="ARBA00023015"/>
    </source>
</evidence>
<keyword evidence="4" id="KW-0347">Helicase</keyword>
<feature type="region of interest" description="Disordered" evidence="9">
    <location>
        <begin position="1342"/>
        <end position="1472"/>
    </location>
</feature>
<dbReference type="InterPro" id="IPR049730">
    <property type="entry name" value="SNF2/RAD54-like_C"/>
</dbReference>
<keyword evidence="2" id="KW-0547">Nucleotide-binding</keyword>
<feature type="region of interest" description="Disordered" evidence="9">
    <location>
        <begin position="3350"/>
        <end position="3371"/>
    </location>
</feature>
<dbReference type="GO" id="GO:0048608">
    <property type="term" value="P:reproductive structure development"/>
    <property type="evidence" value="ECO:0007669"/>
    <property type="project" value="UniProtKB-ARBA"/>
</dbReference>
<dbReference type="InterPro" id="IPR014012">
    <property type="entry name" value="HSA_dom"/>
</dbReference>
<feature type="domain" description="Helicase ATP-binding" evidence="10">
    <location>
        <begin position="766"/>
        <end position="933"/>
    </location>
</feature>
<dbReference type="OrthoDB" id="5857104at2759"/>
<feature type="compositionally biased region" description="Polar residues" evidence="9">
    <location>
        <begin position="3068"/>
        <end position="3079"/>
    </location>
</feature>
<dbReference type="SMART" id="SM00951">
    <property type="entry name" value="QLQ"/>
    <property type="match status" value="1"/>
</dbReference>
<dbReference type="Gene3D" id="3.40.50.300">
    <property type="entry name" value="P-loop containing nucleotide triphosphate hydrolases"/>
    <property type="match status" value="1"/>
</dbReference>
<dbReference type="InterPro" id="IPR001650">
    <property type="entry name" value="Helicase_C-like"/>
</dbReference>
<dbReference type="InterPro" id="IPR014001">
    <property type="entry name" value="Helicase_ATP-bd"/>
</dbReference>
<dbReference type="GO" id="GO:0042393">
    <property type="term" value="F:histone binding"/>
    <property type="evidence" value="ECO:0007669"/>
    <property type="project" value="InterPro"/>
</dbReference>
<dbReference type="FunFam" id="3.40.50.10810:FF:000016">
    <property type="entry name" value="Chromatin structure-remodeling complex protein SYD"/>
    <property type="match status" value="1"/>
</dbReference>
<feature type="compositionally biased region" description="Polar residues" evidence="9">
    <location>
        <begin position="2722"/>
        <end position="2735"/>
    </location>
</feature>
<evidence type="ECO:0000313" key="14">
    <source>
        <dbReference type="Proteomes" id="UP000434276"/>
    </source>
</evidence>
<dbReference type="Pfam" id="PF14619">
    <property type="entry name" value="SnAC"/>
    <property type="match status" value="1"/>
</dbReference>
<dbReference type="GO" id="GO:0016787">
    <property type="term" value="F:hydrolase activity"/>
    <property type="evidence" value="ECO:0007669"/>
    <property type="project" value="UniProtKB-KW"/>
</dbReference>
<feature type="compositionally biased region" description="Polar residues" evidence="9">
    <location>
        <begin position="194"/>
        <end position="204"/>
    </location>
</feature>
<evidence type="ECO:0000256" key="4">
    <source>
        <dbReference type="ARBA" id="ARBA00022806"/>
    </source>
</evidence>
<feature type="region of interest" description="Disordered" evidence="9">
    <location>
        <begin position="2179"/>
        <end position="2222"/>
    </location>
</feature>
<dbReference type="SUPFAM" id="SSF52540">
    <property type="entry name" value="P-loop containing nucleoside triphosphate hydrolases"/>
    <property type="match status" value="2"/>
</dbReference>
<feature type="compositionally biased region" description="Basic and acidic residues" evidence="9">
    <location>
        <begin position="358"/>
        <end position="372"/>
    </location>
</feature>
<keyword evidence="6" id="KW-0805">Transcription regulation</keyword>
<gene>
    <name evidence="13" type="ORF">C24_LOCUS9077</name>
</gene>
<dbReference type="ExpressionAtlas" id="A0A5S9X204">
    <property type="expression patterns" value="baseline and differential"/>
</dbReference>
<feature type="region of interest" description="Disordered" evidence="9">
    <location>
        <begin position="2899"/>
        <end position="2918"/>
    </location>
</feature>
<keyword evidence="7" id="KW-0804">Transcription</keyword>
<feature type="compositionally biased region" description="Polar residues" evidence="9">
    <location>
        <begin position="1597"/>
        <end position="1614"/>
    </location>
</feature>
<feature type="region of interest" description="Disordered" evidence="9">
    <location>
        <begin position="80"/>
        <end position="103"/>
    </location>
</feature>
<dbReference type="SMART" id="SM00490">
    <property type="entry name" value="HELICc"/>
    <property type="match status" value="1"/>
</dbReference>
<feature type="region of interest" description="Disordered" evidence="9">
    <location>
        <begin position="3546"/>
        <end position="3608"/>
    </location>
</feature>
<protein>
    <recommendedName>
        <fullName evidence="15">Chromatin structure-remodeling complex protein SYD</fullName>
    </recommendedName>
</protein>
<evidence type="ECO:0000256" key="2">
    <source>
        <dbReference type="ARBA" id="ARBA00022741"/>
    </source>
</evidence>
<feature type="region of interest" description="Disordered" evidence="9">
    <location>
        <begin position="2722"/>
        <end position="2759"/>
    </location>
</feature>
<feature type="region of interest" description="Disordered" evidence="9">
    <location>
        <begin position="1662"/>
        <end position="1811"/>
    </location>
</feature>
<feature type="compositionally biased region" description="Polar residues" evidence="9">
    <location>
        <begin position="124"/>
        <end position="148"/>
    </location>
</feature>
<dbReference type="InterPro" id="IPR027417">
    <property type="entry name" value="P-loop_NTPase"/>
</dbReference>
<keyword evidence="3" id="KW-0378">Hydrolase</keyword>
<evidence type="ECO:0000256" key="8">
    <source>
        <dbReference type="ARBA" id="ARBA00023242"/>
    </source>
</evidence>
<name>A0A5S9X204_ARATH</name>
<evidence type="ECO:0000259" key="12">
    <source>
        <dbReference type="PROSITE" id="PS51204"/>
    </source>
</evidence>
<dbReference type="CDD" id="cd18793">
    <property type="entry name" value="SF2_C_SNF"/>
    <property type="match status" value="1"/>
</dbReference>
<feature type="region of interest" description="Disordered" evidence="9">
    <location>
        <begin position="2517"/>
        <end position="2538"/>
    </location>
</feature>
<evidence type="ECO:0000256" key="3">
    <source>
        <dbReference type="ARBA" id="ARBA00022801"/>
    </source>
</evidence>
<comment type="subcellular location">
    <subcellularLocation>
        <location evidence="1">Nucleus</location>
    </subcellularLocation>
</comment>
<dbReference type="GO" id="GO:0006355">
    <property type="term" value="P:regulation of DNA-templated transcription"/>
    <property type="evidence" value="ECO:0007669"/>
    <property type="project" value="InterPro"/>
</dbReference>
<feature type="region of interest" description="Disordered" evidence="9">
    <location>
        <begin position="3051"/>
        <end position="3079"/>
    </location>
</feature>
<feature type="region of interest" description="Disordered" evidence="9">
    <location>
        <begin position="2683"/>
        <end position="2703"/>
    </location>
</feature>
<feature type="compositionally biased region" description="Basic and acidic residues" evidence="9">
    <location>
        <begin position="2438"/>
        <end position="2451"/>
    </location>
</feature>
<dbReference type="Proteomes" id="UP000434276">
    <property type="component" value="Unassembled WGS sequence"/>
</dbReference>
<evidence type="ECO:0000256" key="9">
    <source>
        <dbReference type="SAM" id="MobiDB-lite"/>
    </source>
</evidence>
<evidence type="ECO:0000259" key="10">
    <source>
        <dbReference type="PROSITE" id="PS51192"/>
    </source>
</evidence>
<feature type="compositionally biased region" description="Polar residues" evidence="9">
    <location>
        <begin position="155"/>
        <end position="168"/>
    </location>
</feature>
<dbReference type="Pfam" id="PF00271">
    <property type="entry name" value="Helicase_C"/>
    <property type="match status" value="1"/>
</dbReference>
<feature type="compositionally biased region" description="Polar residues" evidence="9">
    <location>
        <begin position="1500"/>
        <end position="1511"/>
    </location>
</feature>
<dbReference type="GO" id="GO:0005634">
    <property type="term" value="C:nucleus"/>
    <property type="evidence" value="ECO:0007669"/>
    <property type="project" value="UniProtKB-SubCell"/>
</dbReference>
<feature type="compositionally biased region" description="Basic and acidic residues" evidence="9">
    <location>
        <begin position="3557"/>
        <end position="3572"/>
    </location>
</feature>
<dbReference type="InterPro" id="IPR000330">
    <property type="entry name" value="SNF2_N"/>
</dbReference>
<feature type="region of interest" description="Disordered" evidence="9">
    <location>
        <begin position="328"/>
        <end position="372"/>
    </location>
</feature>
<feature type="region of interest" description="Disordered" evidence="9">
    <location>
        <begin position="1830"/>
        <end position="1868"/>
    </location>
</feature>
<feature type="region of interest" description="Disordered" evidence="9">
    <location>
        <begin position="1588"/>
        <end position="1637"/>
    </location>
</feature>
<reference evidence="13 14" key="1">
    <citation type="submission" date="2019-12" db="EMBL/GenBank/DDBJ databases">
        <authorList>
            <person name="Jiao W.-B."/>
            <person name="Schneeberger K."/>
        </authorList>
    </citation>
    <scope>NUCLEOTIDE SEQUENCE [LARGE SCALE GENOMIC DNA]</scope>
    <source>
        <strain evidence="14">cv. C24</strain>
    </source>
</reference>
<dbReference type="SMART" id="SM01314">
    <property type="entry name" value="SnAC"/>
    <property type="match status" value="1"/>
</dbReference>
<evidence type="ECO:0000259" key="11">
    <source>
        <dbReference type="PROSITE" id="PS51194"/>
    </source>
</evidence>
<dbReference type="SMART" id="SM00487">
    <property type="entry name" value="DEXDc"/>
    <property type="match status" value="1"/>
</dbReference>
<feature type="compositionally biased region" description="Polar residues" evidence="9">
    <location>
        <begin position="1555"/>
        <end position="1571"/>
    </location>
</feature>
<dbReference type="PANTHER" id="PTHR10799">
    <property type="entry name" value="SNF2/RAD54 HELICASE FAMILY"/>
    <property type="match status" value="1"/>
</dbReference>
<dbReference type="GO" id="GO:0005524">
    <property type="term" value="F:ATP binding"/>
    <property type="evidence" value="ECO:0007669"/>
    <property type="project" value="UniProtKB-KW"/>
</dbReference>
<feature type="region of interest" description="Disordered" evidence="9">
    <location>
        <begin position="2040"/>
        <end position="2068"/>
    </location>
</feature>
<feature type="compositionally biased region" description="Basic and acidic residues" evidence="9">
    <location>
        <begin position="1362"/>
        <end position="1371"/>
    </location>
</feature>
<feature type="compositionally biased region" description="Polar residues" evidence="9">
    <location>
        <begin position="2090"/>
        <end position="2110"/>
    </location>
</feature>
<feature type="compositionally biased region" description="Polar residues" evidence="9">
    <location>
        <begin position="1399"/>
        <end position="1426"/>
    </location>
</feature>